<dbReference type="InterPro" id="IPR000086">
    <property type="entry name" value="NUDIX_hydrolase_dom"/>
</dbReference>
<dbReference type="Gene3D" id="3.90.79.10">
    <property type="entry name" value="Nucleoside Triphosphate Pyrophosphohydrolase"/>
    <property type="match status" value="1"/>
</dbReference>
<gene>
    <name evidence="10" type="ORF">JM946_24030</name>
</gene>
<evidence type="ECO:0000256" key="6">
    <source>
        <dbReference type="ARBA" id="ARBA00022801"/>
    </source>
</evidence>
<evidence type="ECO:0000313" key="10">
    <source>
        <dbReference type="EMBL" id="MBM0107816.1"/>
    </source>
</evidence>
<dbReference type="SUPFAM" id="SSF55811">
    <property type="entry name" value="Nudix"/>
    <property type="match status" value="1"/>
</dbReference>
<dbReference type="RefSeq" id="WP_203169931.1">
    <property type="nucleotide sequence ID" value="NZ_JAEVLS010000006.1"/>
</dbReference>
<evidence type="ECO:0000256" key="8">
    <source>
        <dbReference type="ARBA" id="ARBA00032272"/>
    </source>
</evidence>
<proteinExistence type="inferred from homology"/>
<sequence length="196" mass="22261">MSVANRVRVEDVVTLSDDWYVLKKTRFSFLRSDGTWQTQSRETYDRGDGATILLYDVTRRTVVLVRQFRYPAFVNGHDDLLIEAPAGLLDERDPAKAIRDEVQEETGFHVGDVQRIFDAFMSPGSVTERLHFFVAPYRSDDRRSDGGGAVEEGEDIEVLEPTIETALAWIAEGRVRDGKTIMLLQYAALNIFGNRK</sequence>
<comment type="similarity">
    <text evidence="3">Belongs to the Nudix hydrolase family. NudK subfamily.</text>
</comment>
<dbReference type="PANTHER" id="PTHR11839">
    <property type="entry name" value="UDP/ADP-SUGAR PYROPHOSPHATASE"/>
    <property type="match status" value="1"/>
</dbReference>
<evidence type="ECO:0000256" key="1">
    <source>
        <dbReference type="ARBA" id="ARBA00000847"/>
    </source>
</evidence>
<reference evidence="10 11" key="1">
    <citation type="journal article" date="2021" name="Int. J. Syst. Evol. Microbiol.">
        <title>Steroidobacter gossypii sp. nov., isolated from soil of cotton cropping field.</title>
        <authorList>
            <person name="Huang R."/>
            <person name="Yang S."/>
            <person name="Zhen C."/>
            <person name="Liu W."/>
        </authorList>
    </citation>
    <scope>NUCLEOTIDE SEQUENCE [LARGE SCALE GENOMIC DNA]</scope>
    <source>
        <strain evidence="10 11">S1-65</strain>
    </source>
</reference>
<dbReference type="InterPro" id="IPR004385">
    <property type="entry name" value="NDP_pyrophosphatase"/>
</dbReference>
<dbReference type="Pfam" id="PF00293">
    <property type="entry name" value="NUDIX"/>
    <property type="match status" value="1"/>
</dbReference>
<evidence type="ECO:0000256" key="7">
    <source>
        <dbReference type="ARBA" id="ARBA00032162"/>
    </source>
</evidence>
<evidence type="ECO:0000256" key="2">
    <source>
        <dbReference type="ARBA" id="ARBA00001946"/>
    </source>
</evidence>
<feature type="domain" description="Nudix hydrolase" evidence="9">
    <location>
        <begin position="45"/>
        <end position="183"/>
    </location>
</feature>
<dbReference type="InterPro" id="IPR015797">
    <property type="entry name" value="NUDIX_hydrolase-like_dom_sf"/>
</dbReference>
<keyword evidence="11" id="KW-1185">Reference proteome</keyword>
<evidence type="ECO:0000256" key="3">
    <source>
        <dbReference type="ARBA" id="ARBA00007275"/>
    </source>
</evidence>
<protein>
    <recommendedName>
        <fullName evidence="5">GDP-mannose pyrophosphatase</fullName>
    </recommendedName>
    <alternativeName>
        <fullName evidence="7">GDP-mannose hydrolase</fullName>
    </alternativeName>
    <alternativeName>
        <fullName evidence="8">GDPMK</fullName>
    </alternativeName>
</protein>
<evidence type="ECO:0000256" key="5">
    <source>
        <dbReference type="ARBA" id="ARBA00016377"/>
    </source>
</evidence>
<dbReference type="PROSITE" id="PS51462">
    <property type="entry name" value="NUDIX"/>
    <property type="match status" value="1"/>
</dbReference>
<evidence type="ECO:0000256" key="4">
    <source>
        <dbReference type="ARBA" id="ARBA00011738"/>
    </source>
</evidence>
<dbReference type="PANTHER" id="PTHR11839:SF18">
    <property type="entry name" value="NUDIX HYDROLASE DOMAIN-CONTAINING PROTEIN"/>
    <property type="match status" value="1"/>
</dbReference>
<comment type="subunit">
    <text evidence="4">Homodimer.</text>
</comment>
<dbReference type="NCBIfam" id="TIGR00052">
    <property type="entry name" value="nudix-type nucleoside diphosphatase, YffH/AdpP family"/>
    <property type="match status" value="1"/>
</dbReference>
<keyword evidence="6" id="KW-0378">Hydrolase</keyword>
<dbReference type="CDD" id="cd24157">
    <property type="entry name" value="NUDIX_GDPMK"/>
    <property type="match status" value="1"/>
</dbReference>
<comment type="catalytic activity">
    <reaction evidence="1">
        <text>GDP-alpha-D-mannose + H2O = alpha-D-mannose 1-phosphate + GMP + 2 H(+)</text>
        <dbReference type="Rhea" id="RHEA:27978"/>
        <dbReference type="ChEBI" id="CHEBI:15377"/>
        <dbReference type="ChEBI" id="CHEBI:15378"/>
        <dbReference type="ChEBI" id="CHEBI:57527"/>
        <dbReference type="ChEBI" id="CHEBI:58115"/>
        <dbReference type="ChEBI" id="CHEBI:58409"/>
    </reaction>
</comment>
<dbReference type="EMBL" id="JAEVLS010000006">
    <property type="protein sequence ID" value="MBM0107816.1"/>
    <property type="molecule type" value="Genomic_DNA"/>
</dbReference>
<dbReference type="Proteomes" id="UP000661077">
    <property type="component" value="Unassembled WGS sequence"/>
</dbReference>
<organism evidence="10 11">
    <name type="scientific">Steroidobacter gossypii</name>
    <dbReference type="NCBI Taxonomy" id="2805490"/>
    <lineage>
        <taxon>Bacteria</taxon>
        <taxon>Pseudomonadati</taxon>
        <taxon>Pseudomonadota</taxon>
        <taxon>Gammaproteobacteria</taxon>
        <taxon>Steroidobacterales</taxon>
        <taxon>Steroidobacteraceae</taxon>
        <taxon>Steroidobacter</taxon>
    </lineage>
</organism>
<comment type="cofactor">
    <cofactor evidence="2">
        <name>Mg(2+)</name>
        <dbReference type="ChEBI" id="CHEBI:18420"/>
    </cofactor>
</comment>
<accession>A0ABS1X3L5</accession>
<comment type="caution">
    <text evidence="10">The sequence shown here is derived from an EMBL/GenBank/DDBJ whole genome shotgun (WGS) entry which is preliminary data.</text>
</comment>
<evidence type="ECO:0000313" key="11">
    <source>
        <dbReference type="Proteomes" id="UP000661077"/>
    </source>
</evidence>
<name>A0ABS1X3L5_9GAMM</name>
<evidence type="ECO:0000259" key="9">
    <source>
        <dbReference type="PROSITE" id="PS51462"/>
    </source>
</evidence>